<reference evidence="1 2" key="1">
    <citation type="submission" date="2023-04" db="EMBL/GenBank/DDBJ databases">
        <title>A long-awaited taxogenomic arrangement of the family Halomonadaceae.</title>
        <authorList>
            <person name="De La Haba R."/>
            <person name="Chuvochina M."/>
            <person name="Wittouck S."/>
            <person name="Arahal D.R."/>
            <person name="Sanchez-Porro C."/>
            <person name="Hugenholtz P."/>
            <person name="Ventosa A."/>
        </authorList>
    </citation>
    <scope>NUCLEOTIDE SEQUENCE [LARGE SCALE GENOMIC DNA]</scope>
    <source>
        <strain evidence="1 2">DSM 21020</strain>
    </source>
</reference>
<organism evidence="1 2">
    <name type="scientific">Vreelandella vilamensis</name>
    <dbReference type="NCBI Taxonomy" id="531309"/>
    <lineage>
        <taxon>Bacteria</taxon>
        <taxon>Pseudomonadati</taxon>
        <taxon>Pseudomonadota</taxon>
        <taxon>Gammaproteobacteria</taxon>
        <taxon>Oceanospirillales</taxon>
        <taxon>Halomonadaceae</taxon>
        <taxon>Vreelandella</taxon>
    </lineage>
</organism>
<sequence>MSDTSLQPPPSLYSQLFAVLKRFLSTQDMDQVLLRATRDERESGRLDLTPPALRFGFISIHAKKV</sequence>
<dbReference type="EMBL" id="JARWAN010000040">
    <property type="protein sequence ID" value="MDR5900374.1"/>
    <property type="molecule type" value="Genomic_DNA"/>
</dbReference>
<gene>
    <name evidence="1" type="ORF">QC823_15520</name>
</gene>
<accession>A0ABU1H7V4</accession>
<keyword evidence="2" id="KW-1185">Reference proteome</keyword>
<name>A0ABU1H7V4_9GAMM</name>
<evidence type="ECO:0000313" key="2">
    <source>
        <dbReference type="Proteomes" id="UP001254564"/>
    </source>
</evidence>
<proteinExistence type="predicted"/>
<protein>
    <submittedName>
        <fullName evidence="1">Uncharacterized protein</fullName>
    </submittedName>
</protein>
<dbReference type="RefSeq" id="WP_309657250.1">
    <property type="nucleotide sequence ID" value="NZ_JARWAN010000040.1"/>
</dbReference>
<dbReference type="Proteomes" id="UP001254564">
    <property type="component" value="Unassembled WGS sequence"/>
</dbReference>
<comment type="caution">
    <text evidence="1">The sequence shown here is derived from an EMBL/GenBank/DDBJ whole genome shotgun (WGS) entry which is preliminary data.</text>
</comment>
<evidence type="ECO:0000313" key="1">
    <source>
        <dbReference type="EMBL" id="MDR5900374.1"/>
    </source>
</evidence>